<keyword evidence="3" id="KW-1185">Reference proteome</keyword>
<evidence type="ECO:0000256" key="1">
    <source>
        <dbReference type="SAM" id="SignalP"/>
    </source>
</evidence>
<feature type="chain" id="PRO_5008676512" evidence="1">
    <location>
        <begin position="24"/>
        <end position="98"/>
    </location>
</feature>
<keyword evidence="1" id="KW-0732">Signal</keyword>
<dbReference type="EMBL" id="FLQZ01000011">
    <property type="protein sequence ID" value="SBT11916.1"/>
    <property type="molecule type" value="Genomic_DNA"/>
</dbReference>
<sequence length="98" mass="10266">MVLKMKSSVLAVCLFGFSMSASASTLEECAKLLPDGHTYKVEIILDVDKTEKDPTVKGSFGVTGGADAPDTFDIGDFVECAGPLIKTVDTDSNDASNS</sequence>
<evidence type="ECO:0000313" key="2">
    <source>
        <dbReference type="EMBL" id="SBT11916.1"/>
    </source>
</evidence>
<feature type="signal peptide" evidence="1">
    <location>
        <begin position="1"/>
        <end position="23"/>
    </location>
</feature>
<dbReference type="Proteomes" id="UP000092819">
    <property type="component" value="Unassembled WGS sequence"/>
</dbReference>
<dbReference type="RefSeq" id="WP_065675540.1">
    <property type="nucleotide sequence ID" value="NZ_AP025463.1"/>
</dbReference>
<evidence type="ECO:0000313" key="3">
    <source>
        <dbReference type="Proteomes" id="UP000092819"/>
    </source>
</evidence>
<protein>
    <submittedName>
        <fullName evidence="2">Uncharacterized protein</fullName>
    </submittedName>
</protein>
<accession>A0A1C3JA39</accession>
<gene>
    <name evidence="2" type="ORF">VCE7224_00650</name>
</gene>
<proteinExistence type="predicted"/>
<reference evidence="3" key="1">
    <citation type="submission" date="2016-06" db="EMBL/GenBank/DDBJ databases">
        <authorList>
            <person name="Rodrigo-Torres L."/>
            <person name="Arahal D.R."/>
        </authorList>
    </citation>
    <scope>NUCLEOTIDE SEQUENCE [LARGE SCALE GENOMIC DNA]</scope>
    <source>
        <strain evidence="3">CECT 7224</strain>
    </source>
</reference>
<organism evidence="2 3">
    <name type="scientific">Vibrio celticus</name>
    <dbReference type="NCBI Taxonomy" id="446372"/>
    <lineage>
        <taxon>Bacteria</taxon>
        <taxon>Pseudomonadati</taxon>
        <taxon>Pseudomonadota</taxon>
        <taxon>Gammaproteobacteria</taxon>
        <taxon>Vibrionales</taxon>
        <taxon>Vibrionaceae</taxon>
        <taxon>Vibrio</taxon>
    </lineage>
</organism>
<dbReference type="AlphaFoldDB" id="A0A1C3JA39"/>
<name>A0A1C3JA39_9VIBR</name>